<gene>
    <name evidence="1" type="ORF">RM540_06565</name>
</gene>
<organism evidence="1 2">
    <name type="scientific">Rubrivirga litoralis</name>
    <dbReference type="NCBI Taxonomy" id="3075598"/>
    <lineage>
        <taxon>Bacteria</taxon>
        <taxon>Pseudomonadati</taxon>
        <taxon>Rhodothermota</taxon>
        <taxon>Rhodothermia</taxon>
        <taxon>Rhodothermales</taxon>
        <taxon>Rubricoccaceae</taxon>
        <taxon>Rubrivirga</taxon>
    </lineage>
</organism>
<sequence>MRGPLLTLALLLASCAARTPEGWTRYDLADGAYSLAVPPEAEREAVQGIDSQVDQFTLPGLRLDLDYGAHGGAPPEGGETERVGGRTVVVAREPGGVGAWFEVEPVDHGDGTVSPSPALTVHAVCETEAACETARRIVRTVRF</sequence>
<name>A0ABU3BQ42_9BACT</name>
<comment type="caution">
    <text evidence="1">The sequence shown here is derived from an EMBL/GenBank/DDBJ whole genome shotgun (WGS) entry which is preliminary data.</text>
</comment>
<reference evidence="1 2" key="1">
    <citation type="submission" date="2023-09" db="EMBL/GenBank/DDBJ databases">
        <authorList>
            <person name="Rey-Velasco X."/>
        </authorList>
    </citation>
    <scope>NUCLEOTIDE SEQUENCE [LARGE SCALE GENOMIC DNA]</scope>
    <source>
        <strain evidence="1 2">F394</strain>
    </source>
</reference>
<dbReference type="Proteomes" id="UP001267426">
    <property type="component" value="Unassembled WGS sequence"/>
</dbReference>
<protein>
    <recommendedName>
        <fullName evidence="3">Lipoprotein</fullName>
    </recommendedName>
</protein>
<evidence type="ECO:0000313" key="1">
    <source>
        <dbReference type="EMBL" id="MDT0631410.1"/>
    </source>
</evidence>
<proteinExistence type="predicted"/>
<dbReference type="EMBL" id="JAVRHT010000012">
    <property type="protein sequence ID" value="MDT0631410.1"/>
    <property type="molecule type" value="Genomic_DNA"/>
</dbReference>
<evidence type="ECO:0000313" key="2">
    <source>
        <dbReference type="Proteomes" id="UP001267426"/>
    </source>
</evidence>
<evidence type="ECO:0008006" key="3">
    <source>
        <dbReference type="Google" id="ProtNLM"/>
    </source>
</evidence>
<dbReference type="RefSeq" id="WP_311662753.1">
    <property type="nucleotide sequence ID" value="NZ_JAVRHT010000012.1"/>
</dbReference>
<accession>A0ABU3BQ42</accession>
<keyword evidence="2" id="KW-1185">Reference proteome</keyword>
<dbReference type="PROSITE" id="PS51257">
    <property type="entry name" value="PROKAR_LIPOPROTEIN"/>
    <property type="match status" value="1"/>
</dbReference>